<protein>
    <submittedName>
        <fullName evidence="1">Uncharacterized protein</fullName>
    </submittedName>
</protein>
<dbReference type="AlphaFoldDB" id="A0A0G1W2Q7"/>
<dbReference type="EMBL" id="LCQD01000005">
    <property type="protein sequence ID" value="KKW13046.1"/>
    <property type="molecule type" value="Genomic_DNA"/>
</dbReference>
<reference evidence="1 2" key="1">
    <citation type="journal article" date="2015" name="Nature">
        <title>rRNA introns, odd ribosomes, and small enigmatic genomes across a large radiation of phyla.</title>
        <authorList>
            <person name="Brown C.T."/>
            <person name="Hug L.A."/>
            <person name="Thomas B.C."/>
            <person name="Sharon I."/>
            <person name="Castelle C.J."/>
            <person name="Singh A."/>
            <person name="Wilkins M.J."/>
            <person name="Williams K.H."/>
            <person name="Banfield J.F."/>
        </authorList>
    </citation>
    <scope>NUCLEOTIDE SEQUENCE [LARGE SCALE GENOMIC DNA]</scope>
</reference>
<evidence type="ECO:0000313" key="1">
    <source>
        <dbReference type="EMBL" id="KKW13046.1"/>
    </source>
</evidence>
<comment type="caution">
    <text evidence="1">The sequence shown here is derived from an EMBL/GenBank/DDBJ whole genome shotgun (WGS) entry which is preliminary data.</text>
</comment>
<dbReference type="Proteomes" id="UP000034588">
    <property type="component" value="Unassembled WGS sequence"/>
</dbReference>
<accession>A0A0G1W2Q7</accession>
<organism evidence="1 2">
    <name type="scientific">Candidatus Gottesmanbacteria bacterium GW2011_GWB1_49_7</name>
    <dbReference type="NCBI Taxonomy" id="1618448"/>
    <lineage>
        <taxon>Bacteria</taxon>
        <taxon>Candidatus Gottesmaniibacteriota</taxon>
    </lineage>
</organism>
<proteinExistence type="predicted"/>
<gene>
    <name evidence="1" type="ORF">UY48_C0005G0002</name>
</gene>
<evidence type="ECO:0000313" key="2">
    <source>
        <dbReference type="Proteomes" id="UP000034588"/>
    </source>
</evidence>
<name>A0A0G1W2Q7_9BACT</name>
<sequence>MTQLEERIKYLDDRRRKLGWLQQLYENAISHPELIEYKDFLSAIRRREWDSEDADVVLDMVSKLLNIQRSRCEVFGGVSLTR</sequence>